<dbReference type="GO" id="GO:0005737">
    <property type="term" value="C:cytoplasm"/>
    <property type="evidence" value="ECO:0007669"/>
    <property type="project" value="UniProtKB-SubCell"/>
</dbReference>
<dbReference type="Proteomes" id="UP000028839">
    <property type="component" value="Unassembled WGS sequence"/>
</dbReference>
<comment type="subcellular location">
    <subcellularLocation>
        <location evidence="1">Cytoplasm</location>
    </subcellularLocation>
</comment>
<sequence>MDKQKLFQLLERVGTLLRAEERKSATTLNLHPAHLQVLRYLAQCNRYSDTPMAVSEYLGTTKGTTSQSLLVLQRQGYLRKKSDPKDRRVVHLELMPKGRALTRKLALLANKEKTLAGLATAELQVTQQVLERLLCDLQKANHHRTFGQCHTCRYLLTTHDKQLFRCGLTQELLRAEETLKICQDHAFPSPSRSLEITAN</sequence>
<reference evidence="3 4" key="1">
    <citation type="submission" date="2014-07" db="EMBL/GenBank/DDBJ databases">
        <title>Comparative analysis of Nitrosococcus oceani genome inventories of strains from Pacific and Atlantic gyres.</title>
        <authorList>
            <person name="Lim C.K."/>
            <person name="Wang L."/>
            <person name="Sayavedra-Soto L.A."/>
            <person name="Klotz M.G."/>
        </authorList>
    </citation>
    <scope>NUCLEOTIDE SEQUENCE [LARGE SCALE GENOMIC DNA]</scope>
    <source>
        <strain evidence="3 4">C-27</strain>
    </source>
</reference>
<accession>A0A0E2Z4F1</accession>
<dbReference type="InterPro" id="IPR000835">
    <property type="entry name" value="HTH_MarR-typ"/>
</dbReference>
<dbReference type="InterPro" id="IPR036390">
    <property type="entry name" value="WH_DNA-bd_sf"/>
</dbReference>
<gene>
    <name evidence="3" type="ORF">IB75_05605</name>
</gene>
<dbReference type="Gene3D" id="1.10.10.10">
    <property type="entry name" value="Winged helix-like DNA-binding domain superfamily/Winged helix DNA-binding domain"/>
    <property type="match status" value="1"/>
</dbReference>
<dbReference type="InterPro" id="IPR036388">
    <property type="entry name" value="WH-like_DNA-bd_sf"/>
</dbReference>
<evidence type="ECO:0000259" key="2">
    <source>
        <dbReference type="PROSITE" id="PS50995"/>
    </source>
</evidence>
<proteinExistence type="predicted"/>
<dbReference type="PANTHER" id="PTHR33164:SF5">
    <property type="entry name" value="ORGANIC HYDROPEROXIDE RESISTANCE TRANSCRIPTIONAL REGULATOR"/>
    <property type="match status" value="1"/>
</dbReference>
<organism evidence="3 4">
    <name type="scientific">Nitrosococcus oceani C-27</name>
    <dbReference type="NCBI Taxonomy" id="314279"/>
    <lineage>
        <taxon>Bacteria</taxon>
        <taxon>Pseudomonadati</taxon>
        <taxon>Pseudomonadota</taxon>
        <taxon>Gammaproteobacteria</taxon>
        <taxon>Chromatiales</taxon>
        <taxon>Chromatiaceae</taxon>
        <taxon>Nitrosococcus</taxon>
    </lineage>
</organism>
<dbReference type="EMBL" id="JPGN01000029">
    <property type="protein sequence ID" value="KFI20096.1"/>
    <property type="molecule type" value="Genomic_DNA"/>
</dbReference>
<comment type="caution">
    <text evidence="3">The sequence shown here is derived from an EMBL/GenBank/DDBJ whole genome shotgun (WGS) entry which is preliminary data.</text>
</comment>
<dbReference type="Pfam" id="PF12802">
    <property type="entry name" value="MarR_2"/>
    <property type="match status" value="1"/>
</dbReference>
<evidence type="ECO:0000256" key="1">
    <source>
        <dbReference type="ARBA" id="ARBA00004496"/>
    </source>
</evidence>
<dbReference type="PROSITE" id="PS50995">
    <property type="entry name" value="HTH_MARR_2"/>
    <property type="match status" value="1"/>
</dbReference>
<dbReference type="AlphaFoldDB" id="A0A0E2Z4F1"/>
<name>A0A0E2Z4F1_9GAMM</name>
<dbReference type="HOGENOM" id="CLU_089893_3_0_6"/>
<feature type="domain" description="HTH marR-type" evidence="2">
    <location>
        <begin position="3"/>
        <end position="135"/>
    </location>
</feature>
<dbReference type="SMART" id="SM00347">
    <property type="entry name" value="HTH_MARR"/>
    <property type="match status" value="1"/>
</dbReference>
<dbReference type="GO" id="GO:0003700">
    <property type="term" value="F:DNA-binding transcription factor activity"/>
    <property type="evidence" value="ECO:0007669"/>
    <property type="project" value="InterPro"/>
</dbReference>
<evidence type="ECO:0000313" key="4">
    <source>
        <dbReference type="Proteomes" id="UP000028839"/>
    </source>
</evidence>
<protein>
    <submittedName>
        <fullName evidence="3">MarR family transcriptional regulator</fullName>
    </submittedName>
</protein>
<dbReference type="GO" id="GO:0006950">
    <property type="term" value="P:response to stress"/>
    <property type="evidence" value="ECO:0007669"/>
    <property type="project" value="TreeGrafter"/>
</dbReference>
<dbReference type="OrthoDB" id="5522755at2"/>
<evidence type="ECO:0000313" key="3">
    <source>
        <dbReference type="EMBL" id="KFI20096.1"/>
    </source>
</evidence>
<dbReference type="SUPFAM" id="SSF46785">
    <property type="entry name" value="Winged helix' DNA-binding domain"/>
    <property type="match status" value="1"/>
</dbReference>
<dbReference type="PANTHER" id="PTHR33164">
    <property type="entry name" value="TRANSCRIPTIONAL REGULATOR, MARR FAMILY"/>
    <property type="match status" value="1"/>
</dbReference>
<dbReference type="InterPro" id="IPR039422">
    <property type="entry name" value="MarR/SlyA-like"/>
</dbReference>